<keyword evidence="4" id="KW-1185">Reference proteome</keyword>
<proteinExistence type="predicted"/>
<organism evidence="2 4">
    <name type="scientific">Sphaerobolus stellatus (strain SS14)</name>
    <dbReference type="NCBI Taxonomy" id="990650"/>
    <lineage>
        <taxon>Eukaryota</taxon>
        <taxon>Fungi</taxon>
        <taxon>Dikarya</taxon>
        <taxon>Basidiomycota</taxon>
        <taxon>Agaricomycotina</taxon>
        <taxon>Agaricomycetes</taxon>
        <taxon>Phallomycetidae</taxon>
        <taxon>Geastrales</taxon>
        <taxon>Sphaerobolaceae</taxon>
        <taxon>Sphaerobolus</taxon>
    </lineage>
</organism>
<evidence type="ECO:0000313" key="3">
    <source>
        <dbReference type="EMBL" id="KIJ47764.1"/>
    </source>
</evidence>
<name>A0A0C9V7R9_SPHS4</name>
<evidence type="ECO:0000313" key="2">
    <source>
        <dbReference type="EMBL" id="KIJ37622.1"/>
    </source>
</evidence>
<dbReference type="AlphaFoldDB" id="A0A0C9V7R9"/>
<dbReference type="EMBL" id="KN837168">
    <property type="protein sequence ID" value="KIJ37622.1"/>
    <property type="molecule type" value="Genomic_DNA"/>
</dbReference>
<protein>
    <submittedName>
        <fullName evidence="2">Uncharacterized protein</fullName>
    </submittedName>
</protein>
<feature type="region of interest" description="Disordered" evidence="1">
    <location>
        <begin position="45"/>
        <end position="151"/>
    </location>
</feature>
<feature type="compositionally biased region" description="Basic residues" evidence="1">
    <location>
        <begin position="127"/>
        <end position="137"/>
    </location>
</feature>
<reference evidence="2 4" key="1">
    <citation type="submission" date="2014-06" db="EMBL/GenBank/DDBJ databases">
        <title>Evolutionary Origins and Diversification of the Mycorrhizal Mutualists.</title>
        <authorList>
            <consortium name="DOE Joint Genome Institute"/>
            <consortium name="Mycorrhizal Genomics Consortium"/>
            <person name="Kohler A."/>
            <person name="Kuo A."/>
            <person name="Nagy L.G."/>
            <person name="Floudas D."/>
            <person name="Copeland A."/>
            <person name="Barry K.W."/>
            <person name="Cichocki N."/>
            <person name="Veneault-Fourrey C."/>
            <person name="LaButti K."/>
            <person name="Lindquist E.A."/>
            <person name="Lipzen A."/>
            <person name="Lundell T."/>
            <person name="Morin E."/>
            <person name="Murat C."/>
            <person name="Riley R."/>
            <person name="Ohm R."/>
            <person name="Sun H."/>
            <person name="Tunlid A."/>
            <person name="Henrissat B."/>
            <person name="Grigoriev I.V."/>
            <person name="Hibbett D.S."/>
            <person name="Martin F."/>
        </authorList>
    </citation>
    <scope>NUCLEOTIDE SEQUENCE [LARGE SCALE GENOMIC DNA]</scope>
    <source>
        <strain evidence="2 4">SS14</strain>
    </source>
</reference>
<evidence type="ECO:0000313" key="4">
    <source>
        <dbReference type="Proteomes" id="UP000054279"/>
    </source>
</evidence>
<dbReference type="EMBL" id="KN837100">
    <property type="protein sequence ID" value="KIJ47764.1"/>
    <property type="molecule type" value="Genomic_DNA"/>
</dbReference>
<sequence>MKISLEAHLKTFELGVLCGSGAWDERLRERVLPGLQRERVIPFSSGGMSVESEGKGELGETARNGTATGERTGAGPSTLRSERPKATGNANRRTTRAGSERRGTGTLRPAFVSAERAQNDNGEGEGHKRKDSLRRKERGCGGRVEGLGTLE</sequence>
<accession>A0A0C9V7R9</accession>
<gene>
    <name evidence="3" type="ORF">M422DRAFT_248326</name>
    <name evidence="2" type="ORF">M422DRAFT_259980</name>
</gene>
<dbReference type="HOGENOM" id="CLU_1732630_0_0_1"/>
<dbReference type="Proteomes" id="UP000054279">
    <property type="component" value="Unassembled WGS sequence"/>
</dbReference>
<evidence type="ECO:0000256" key="1">
    <source>
        <dbReference type="SAM" id="MobiDB-lite"/>
    </source>
</evidence>